<dbReference type="RefSeq" id="WP_109718765.1">
    <property type="nucleotide sequence ID" value="NZ_QEQK01000002.1"/>
</dbReference>
<organism evidence="10 11">
    <name type="scientific">Abyssibacter profundi</name>
    <dbReference type="NCBI Taxonomy" id="2182787"/>
    <lineage>
        <taxon>Bacteria</taxon>
        <taxon>Pseudomonadati</taxon>
        <taxon>Pseudomonadota</taxon>
        <taxon>Gammaproteobacteria</taxon>
        <taxon>Chromatiales</taxon>
        <taxon>Oceanococcaceae</taxon>
        <taxon>Abyssibacter</taxon>
    </lineage>
</organism>
<dbReference type="GO" id="GO:0004540">
    <property type="term" value="F:RNA nuclease activity"/>
    <property type="evidence" value="ECO:0007669"/>
    <property type="project" value="InterPro"/>
</dbReference>
<evidence type="ECO:0000256" key="3">
    <source>
        <dbReference type="ARBA" id="ARBA00022722"/>
    </source>
</evidence>
<dbReference type="SUPFAM" id="SSF88723">
    <property type="entry name" value="PIN domain-like"/>
    <property type="match status" value="1"/>
</dbReference>
<dbReference type="Pfam" id="PF01850">
    <property type="entry name" value="PIN"/>
    <property type="match status" value="1"/>
</dbReference>
<keyword evidence="3 8" id="KW-0540">Nuclease</keyword>
<dbReference type="Gene3D" id="3.40.50.1010">
    <property type="entry name" value="5'-nuclease"/>
    <property type="match status" value="1"/>
</dbReference>
<reference evidence="10 11" key="1">
    <citation type="submission" date="2018-05" db="EMBL/GenBank/DDBJ databases">
        <title>Abyssibacter profundi OUC007T gen. nov., sp. nov, a marine bacterium isolated from seawater of the Mariana Trench.</title>
        <authorList>
            <person name="Zhou S."/>
        </authorList>
    </citation>
    <scope>NUCLEOTIDE SEQUENCE [LARGE SCALE GENOMIC DNA]</scope>
    <source>
        <strain evidence="10 11">OUC007</strain>
    </source>
</reference>
<accession>A0A363UPA7</accession>
<dbReference type="PANTHER" id="PTHR33653">
    <property type="entry name" value="RIBONUCLEASE VAPC2"/>
    <property type="match status" value="1"/>
</dbReference>
<dbReference type="EMBL" id="QEQK01000002">
    <property type="protein sequence ID" value="PWN57259.1"/>
    <property type="molecule type" value="Genomic_DNA"/>
</dbReference>
<dbReference type="GO" id="GO:0000287">
    <property type="term" value="F:magnesium ion binding"/>
    <property type="evidence" value="ECO:0007669"/>
    <property type="project" value="UniProtKB-UniRule"/>
</dbReference>
<dbReference type="HAMAP" id="MF_00265">
    <property type="entry name" value="VapC_Nob1"/>
    <property type="match status" value="1"/>
</dbReference>
<dbReference type="AlphaFoldDB" id="A0A363UPA7"/>
<proteinExistence type="inferred from homology"/>
<evidence type="ECO:0000256" key="4">
    <source>
        <dbReference type="ARBA" id="ARBA00022723"/>
    </source>
</evidence>
<name>A0A363UPA7_9GAMM</name>
<dbReference type="CDD" id="cd18745">
    <property type="entry name" value="PIN_VapC4-5_FitB-like"/>
    <property type="match status" value="1"/>
</dbReference>
<keyword evidence="2 8" id="KW-1277">Toxin-antitoxin system</keyword>
<dbReference type="GO" id="GO:0090729">
    <property type="term" value="F:toxin activity"/>
    <property type="evidence" value="ECO:0007669"/>
    <property type="project" value="UniProtKB-KW"/>
</dbReference>
<comment type="similarity">
    <text evidence="7 8">Belongs to the PINc/VapC protein family.</text>
</comment>
<protein>
    <recommendedName>
        <fullName evidence="8">Ribonuclease VapC</fullName>
        <shortName evidence="8">RNase VapC</shortName>
        <ecNumber evidence="8">3.1.-.-</ecNumber>
    </recommendedName>
    <alternativeName>
        <fullName evidence="8">Toxin VapC</fullName>
    </alternativeName>
</protein>
<dbReference type="GO" id="GO:0016787">
    <property type="term" value="F:hydrolase activity"/>
    <property type="evidence" value="ECO:0007669"/>
    <property type="project" value="UniProtKB-KW"/>
</dbReference>
<feature type="binding site" evidence="8">
    <location>
        <position position="98"/>
    </location>
    <ligand>
        <name>Mg(2+)</name>
        <dbReference type="ChEBI" id="CHEBI:18420"/>
    </ligand>
</feature>
<evidence type="ECO:0000313" key="11">
    <source>
        <dbReference type="Proteomes" id="UP000251800"/>
    </source>
</evidence>
<dbReference type="EC" id="3.1.-.-" evidence="8"/>
<gene>
    <name evidence="8" type="primary">vapC</name>
    <name evidence="10" type="ORF">DEH80_01770</name>
</gene>
<comment type="caution">
    <text evidence="10">The sequence shown here is derived from an EMBL/GenBank/DDBJ whole genome shotgun (WGS) entry which is preliminary data.</text>
</comment>
<dbReference type="PANTHER" id="PTHR33653:SF1">
    <property type="entry name" value="RIBONUCLEASE VAPC2"/>
    <property type="match status" value="1"/>
</dbReference>
<keyword evidence="11" id="KW-1185">Reference proteome</keyword>
<evidence type="ECO:0000259" key="9">
    <source>
        <dbReference type="Pfam" id="PF01850"/>
    </source>
</evidence>
<dbReference type="InterPro" id="IPR022907">
    <property type="entry name" value="VapC_family"/>
</dbReference>
<comment type="cofactor">
    <cofactor evidence="1 8">
        <name>Mg(2+)</name>
        <dbReference type="ChEBI" id="CHEBI:18420"/>
    </cofactor>
</comment>
<evidence type="ECO:0000256" key="7">
    <source>
        <dbReference type="ARBA" id="ARBA00038093"/>
    </source>
</evidence>
<dbReference type="InterPro" id="IPR002716">
    <property type="entry name" value="PIN_dom"/>
</dbReference>
<dbReference type="InterPro" id="IPR029060">
    <property type="entry name" value="PIN-like_dom_sf"/>
</dbReference>
<evidence type="ECO:0000256" key="6">
    <source>
        <dbReference type="ARBA" id="ARBA00022842"/>
    </source>
</evidence>
<feature type="binding site" evidence="8">
    <location>
        <position position="7"/>
    </location>
    <ligand>
        <name>Mg(2+)</name>
        <dbReference type="ChEBI" id="CHEBI:18420"/>
    </ligand>
</feature>
<dbReference type="Proteomes" id="UP000251800">
    <property type="component" value="Unassembled WGS sequence"/>
</dbReference>
<dbReference type="InterPro" id="IPR050556">
    <property type="entry name" value="Type_II_TA_system_RNase"/>
</dbReference>
<evidence type="ECO:0000256" key="2">
    <source>
        <dbReference type="ARBA" id="ARBA00022649"/>
    </source>
</evidence>
<dbReference type="NCBIfam" id="NF010285">
    <property type="entry name" value="PRK13725.1"/>
    <property type="match status" value="1"/>
</dbReference>
<dbReference type="OrthoDB" id="9796690at2"/>
<evidence type="ECO:0000256" key="5">
    <source>
        <dbReference type="ARBA" id="ARBA00022801"/>
    </source>
</evidence>
<keyword evidence="6 8" id="KW-0460">Magnesium</keyword>
<keyword evidence="8" id="KW-0800">Toxin</keyword>
<keyword evidence="5 8" id="KW-0378">Hydrolase</keyword>
<evidence type="ECO:0000313" key="10">
    <source>
        <dbReference type="EMBL" id="PWN57259.1"/>
    </source>
</evidence>
<evidence type="ECO:0000256" key="1">
    <source>
        <dbReference type="ARBA" id="ARBA00001946"/>
    </source>
</evidence>
<sequence length="133" mass="14584">MLKYLLDTNICIYTIKNRPDSVRKTFIEHDGQMCVSTITQMELIYGAEKSAAVARNLKDVEGFLARLAIKDFDSSAAAHTGQIRAELAKAGTPIGPYDQMIAGHARSLGLIVVTNNVSEFSRVPGIRVENWTG</sequence>
<evidence type="ECO:0000256" key="8">
    <source>
        <dbReference type="HAMAP-Rule" id="MF_00265"/>
    </source>
</evidence>
<comment type="function">
    <text evidence="8">Toxic component of a toxin-antitoxin (TA) system. An RNase.</text>
</comment>
<keyword evidence="4 8" id="KW-0479">Metal-binding</keyword>
<feature type="domain" description="PIN" evidence="9">
    <location>
        <begin position="4"/>
        <end position="124"/>
    </location>
</feature>